<feature type="compositionally biased region" description="Basic and acidic residues" evidence="7">
    <location>
        <begin position="63"/>
        <end position="72"/>
    </location>
</feature>
<dbReference type="GO" id="GO:0045122">
    <property type="term" value="P:aflatoxin biosynthetic process"/>
    <property type="evidence" value="ECO:0007669"/>
    <property type="project" value="InterPro"/>
</dbReference>
<dbReference type="GO" id="GO:0003677">
    <property type="term" value="F:DNA binding"/>
    <property type="evidence" value="ECO:0007669"/>
    <property type="project" value="UniProtKB-KW"/>
</dbReference>
<dbReference type="OrthoDB" id="2328572at2759"/>
<dbReference type="GO" id="GO:0005634">
    <property type="term" value="C:nucleus"/>
    <property type="evidence" value="ECO:0007669"/>
    <property type="project" value="InterPro"/>
</dbReference>
<gene>
    <name evidence="9" type="ORF">PDIGIT_LOCUS11058</name>
</gene>
<dbReference type="PROSITE" id="PS00463">
    <property type="entry name" value="ZN2_CY6_FUNGAL_1"/>
    <property type="match status" value="1"/>
</dbReference>
<evidence type="ECO:0000256" key="7">
    <source>
        <dbReference type="SAM" id="MobiDB-lite"/>
    </source>
</evidence>
<organism evidence="9 10">
    <name type="scientific">Periconia digitata</name>
    <dbReference type="NCBI Taxonomy" id="1303443"/>
    <lineage>
        <taxon>Eukaryota</taxon>
        <taxon>Fungi</taxon>
        <taxon>Dikarya</taxon>
        <taxon>Ascomycota</taxon>
        <taxon>Pezizomycotina</taxon>
        <taxon>Dothideomycetes</taxon>
        <taxon>Pleosporomycetidae</taxon>
        <taxon>Pleosporales</taxon>
        <taxon>Massarineae</taxon>
        <taxon>Periconiaceae</taxon>
        <taxon>Periconia</taxon>
    </lineage>
</organism>
<evidence type="ECO:0000256" key="1">
    <source>
        <dbReference type="ARBA" id="ARBA00022723"/>
    </source>
</evidence>
<dbReference type="Proteomes" id="UP001152607">
    <property type="component" value="Unassembled WGS sequence"/>
</dbReference>
<dbReference type="Gene3D" id="4.10.240.10">
    <property type="entry name" value="Zn(2)-C6 fungal-type DNA-binding domain"/>
    <property type="match status" value="1"/>
</dbReference>
<proteinExistence type="predicted"/>
<dbReference type="PANTHER" id="PTHR47660:SF2">
    <property type="entry name" value="TRANSCRIPTION FACTOR WITH C2H2 AND ZN(2)-CYS(6) DNA BINDING DOMAIN (EUROFUNG)"/>
    <property type="match status" value="1"/>
</dbReference>
<keyword evidence="6" id="KW-0539">Nucleus</keyword>
<dbReference type="EMBL" id="CAOQHR010000007">
    <property type="protein sequence ID" value="CAI6337939.1"/>
    <property type="molecule type" value="Genomic_DNA"/>
</dbReference>
<sequence>MPISSAPRRLRLACDACAISKVRCDKKHPSCTRCRQSLFTCSYSPSRRHGKQSWAKYNAGLEPQHEPHDDRNANVPSQNRPSSPQPQGEPCPVLRALAGSTPEQRHQRSLDDTNMNFDLNLMDDLGITEGGLEASTIDSFGQRYDLPMNISTQTPTIISQSNFGTASMSLQHLPTLHDCEAKALAALHSLHYCHMYHSSSPGILDPISNHTNLTQDLNRSLPIDKILLFNRVALTTMLSLLNCSCTQQAHVALMYFAIISKSVSWYRLITSSRNQYICPTANANKPEISGTPAATASLRSVTAATIHIGSFDLEDDDQISLMRDILTRMVKKLEPTSAPTTSRMQGRS</sequence>
<evidence type="ECO:0000256" key="3">
    <source>
        <dbReference type="ARBA" id="ARBA00023015"/>
    </source>
</evidence>
<keyword evidence="5" id="KW-0804">Transcription</keyword>
<dbReference type="Pfam" id="PF00172">
    <property type="entry name" value="Zn_clus"/>
    <property type="match status" value="1"/>
</dbReference>
<dbReference type="Pfam" id="PF08493">
    <property type="entry name" value="AflR"/>
    <property type="match status" value="1"/>
</dbReference>
<evidence type="ECO:0000313" key="10">
    <source>
        <dbReference type="Proteomes" id="UP001152607"/>
    </source>
</evidence>
<evidence type="ECO:0000256" key="6">
    <source>
        <dbReference type="ARBA" id="ARBA00023242"/>
    </source>
</evidence>
<keyword evidence="10" id="KW-1185">Reference proteome</keyword>
<keyword evidence="4" id="KW-0238">DNA-binding</keyword>
<dbReference type="SMART" id="SM00066">
    <property type="entry name" value="GAL4"/>
    <property type="match status" value="1"/>
</dbReference>
<evidence type="ECO:0000256" key="4">
    <source>
        <dbReference type="ARBA" id="ARBA00023125"/>
    </source>
</evidence>
<keyword evidence="1" id="KW-0479">Metal-binding</keyword>
<evidence type="ECO:0000259" key="8">
    <source>
        <dbReference type="PROSITE" id="PS50048"/>
    </source>
</evidence>
<dbReference type="SUPFAM" id="SSF57701">
    <property type="entry name" value="Zn2/Cys6 DNA-binding domain"/>
    <property type="match status" value="1"/>
</dbReference>
<evidence type="ECO:0000256" key="5">
    <source>
        <dbReference type="ARBA" id="ARBA00023163"/>
    </source>
</evidence>
<keyword evidence="2" id="KW-0862">Zinc</keyword>
<comment type="caution">
    <text evidence="9">The sequence shown here is derived from an EMBL/GenBank/DDBJ whole genome shotgun (WGS) entry which is preliminary data.</text>
</comment>
<dbReference type="InterPro" id="IPR036864">
    <property type="entry name" value="Zn2-C6_fun-type_DNA-bd_sf"/>
</dbReference>
<dbReference type="PROSITE" id="PS50048">
    <property type="entry name" value="ZN2_CY6_FUNGAL_2"/>
    <property type="match status" value="1"/>
</dbReference>
<accession>A0A9W4XN08</accession>
<dbReference type="CDD" id="cd00067">
    <property type="entry name" value="GAL4"/>
    <property type="match status" value="1"/>
</dbReference>
<dbReference type="GO" id="GO:0008270">
    <property type="term" value="F:zinc ion binding"/>
    <property type="evidence" value="ECO:0007669"/>
    <property type="project" value="InterPro"/>
</dbReference>
<reference evidence="9" key="1">
    <citation type="submission" date="2023-01" db="EMBL/GenBank/DDBJ databases">
        <authorList>
            <person name="Van Ghelder C."/>
            <person name="Rancurel C."/>
        </authorList>
    </citation>
    <scope>NUCLEOTIDE SEQUENCE</scope>
    <source>
        <strain evidence="9">CNCM I-4278</strain>
    </source>
</reference>
<dbReference type="PRINTS" id="PR00755">
    <property type="entry name" value="AFLATOXINBRP"/>
</dbReference>
<keyword evidence="3" id="KW-0805">Transcription regulation</keyword>
<feature type="region of interest" description="Disordered" evidence="7">
    <location>
        <begin position="61"/>
        <end position="94"/>
    </location>
</feature>
<dbReference type="GO" id="GO:0000981">
    <property type="term" value="F:DNA-binding transcription factor activity, RNA polymerase II-specific"/>
    <property type="evidence" value="ECO:0007669"/>
    <property type="project" value="InterPro"/>
</dbReference>
<dbReference type="InterPro" id="IPR001138">
    <property type="entry name" value="Zn2Cys6_DnaBD"/>
</dbReference>
<feature type="domain" description="Zn(2)-C6 fungal-type" evidence="8">
    <location>
        <begin position="13"/>
        <end position="43"/>
    </location>
</feature>
<evidence type="ECO:0000313" key="9">
    <source>
        <dbReference type="EMBL" id="CAI6337939.1"/>
    </source>
</evidence>
<evidence type="ECO:0000256" key="2">
    <source>
        <dbReference type="ARBA" id="ARBA00022833"/>
    </source>
</evidence>
<dbReference type="AlphaFoldDB" id="A0A9W4XN08"/>
<protein>
    <recommendedName>
        <fullName evidence="8">Zn(2)-C6 fungal-type domain-containing protein</fullName>
    </recommendedName>
</protein>
<dbReference type="InterPro" id="IPR013700">
    <property type="entry name" value="AflR"/>
</dbReference>
<name>A0A9W4XN08_9PLEO</name>
<dbReference type="PANTHER" id="PTHR47660">
    <property type="entry name" value="TRANSCRIPTION FACTOR WITH C2H2 AND ZN(2)-CYS(6) DNA BINDING DOMAIN (EUROFUNG)-RELATED-RELATED"/>
    <property type="match status" value="1"/>
</dbReference>